<feature type="domain" description="Amidohydrolase-related" evidence="1">
    <location>
        <begin position="4"/>
        <end position="265"/>
    </location>
</feature>
<dbReference type="GO" id="GO:0016787">
    <property type="term" value="F:hydrolase activity"/>
    <property type="evidence" value="ECO:0007669"/>
    <property type="project" value="UniProtKB-KW"/>
</dbReference>
<dbReference type="PANTHER" id="PTHR35563">
    <property type="entry name" value="BARREL METAL-DEPENDENT HYDROLASE, PUTATIVE (AFU_ORTHOLOGUE AFUA_1G16240)-RELATED"/>
    <property type="match status" value="1"/>
</dbReference>
<evidence type="ECO:0000313" key="3">
    <source>
        <dbReference type="Proteomes" id="UP000266568"/>
    </source>
</evidence>
<evidence type="ECO:0000313" key="2">
    <source>
        <dbReference type="EMBL" id="RIA37102.1"/>
    </source>
</evidence>
<reference evidence="2 3" key="1">
    <citation type="submission" date="2018-08" db="EMBL/GenBank/DDBJ databases">
        <title>Genomic Encyclopedia of Type Strains, Phase IV (KMG-IV): sequencing the most valuable type-strain genomes for metagenomic binning, comparative biology and taxonomic classification.</title>
        <authorList>
            <person name="Goeker M."/>
        </authorList>
    </citation>
    <scope>NUCLEOTIDE SEQUENCE [LARGE SCALE GENOMIC DNA]</scope>
    <source>
        <strain evidence="2 3">DSM 25527</strain>
    </source>
</reference>
<proteinExistence type="predicted"/>
<dbReference type="RefSeq" id="WP_211325909.1">
    <property type="nucleotide sequence ID" value="NZ_QXDC01000004.1"/>
</dbReference>
<accession>A0A397NHT9</accession>
<name>A0A397NHT9_9SPHN</name>
<dbReference type="Gene3D" id="3.20.20.140">
    <property type="entry name" value="Metal-dependent hydrolases"/>
    <property type="match status" value="1"/>
</dbReference>
<organism evidence="2 3">
    <name type="scientific">Hephaestia caeni</name>
    <dbReference type="NCBI Taxonomy" id="645617"/>
    <lineage>
        <taxon>Bacteria</taxon>
        <taxon>Pseudomonadati</taxon>
        <taxon>Pseudomonadota</taxon>
        <taxon>Alphaproteobacteria</taxon>
        <taxon>Sphingomonadales</taxon>
        <taxon>Sphingomonadaceae</taxon>
        <taxon>Hephaestia</taxon>
    </lineage>
</organism>
<evidence type="ECO:0000259" key="1">
    <source>
        <dbReference type="Pfam" id="PF04909"/>
    </source>
</evidence>
<dbReference type="SUPFAM" id="SSF51556">
    <property type="entry name" value="Metallo-dependent hydrolases"/>
    <property type="match status" value="1"/>
</dbReference>
<keyword evidence="3" id="KW-1185">Reference proteome</keyword>
<comment type="caution">
    <text evidence="2">The sequence shown here is derived from an EMBL/GenBank/DDBJ whole genome shotgun (WGS) entry which is preliminary data.</text>
</comment>
<dbReference type="Pfam" id="PF04909">
    <property type="entry name" value="Amidohydro_2"/>
    <property type="match status" value="1"/>
</dbReference>
<dbReference type="Proteomes" id="UP000266568">
    <property type="component" value="Unassembled WGS sequence"/>
</dbReference>
<dbReference type="PANTHER" id="PTHR35563:SF2">
    <property type="entry name" value="BARREL METAL-DEPENDENT HYDROLASE, PUTATIVE (AFU_ORTHOLOGUE AFUA_1G16240)-RELATED"/>
    <property type="match status" value="1"/>
</dbReference>
<dbReference type="InterPro" id="IPR006680">
    <property type="entry name" value="Amidohydro-rel"/>
</dbReference>
<dbReference type="EMBL" id="QXDC01000004">
    <property type="protein sequence ID" value="RIA37102.1"/>
    <property type="molecule type" value="Genomic_DNA"/>
</dbReference>
<dbReference type="InterPro" id="IPR052358">
    <property type="entry name" value="Aro_Compnd_Degr_Hydrolases"/>
</dbReference>
<dbReference type="AlphaFoldDB" id="A0A397NHT9"/>
<sequence length="266" mass="29255">MFSCDTHCHIFGPATRFPFAADRKYDPADSPKEVLAALHRGLGIDRAVVIQASAHGTDNRAMLDALAWRPDAYRGVAIIDSTIDDRTLEQMNEAGVRGIRFNFVKSLGGYPDPGEFRAAVARAASLDWHIVFHLKGEDILELRDEIASLDVPFVIDHMGRVETGLGLGQPAFRALLDLVRRDNGWVKLSCAERMAPSPYRAAVPFARALLEAAPDRALWGSDFPHPNLADPVDNADLVQLIPQFAPTPDERHRLLVANPAALYGFV</sequence>
<gene>
    <name evidence="2" type="ORF">DFR49_2977</name>
</gene>
<dbReference type="InterPro" id="IPR032466">
    <property type="entry name" value="Metal_Hydrolase"/>
</dbReference>
<protein>
    <submittedName>
        <fullName evidence="2">Putative TIM-barrel fold metal-dependent hydrolase</fullName>
    </submittedName>
</protein>
<keyword evidence="2" id="KW-0378">Hydrolase</keyword>